<feature type="transmembrane region" description="Helical" evidence="6">
    <location>
        <begin position="50"/>
        <end position="72"/>
    </location>
</feature>
<evidence type="ECO:0000313" key="7">
    <source>
        <dbReference type="EMBL" id="KAF2899054.1"/>
    </source>
</evidence>
<dbReference type="PANTHER" id="PTHR19282:SF28">
    <property type="entry name" value="TETRASPANIN"/>
    <property type="match status" value="1"/>
</dbReference>
<dbReference type="CDD" id="cd03127">
    <property type="entry name" value="tetraspanin_LEL"/>
    <property type="match status" value="1"/>
</dbReference>
<dbReference type="EMBL" id="VTPC01003078">
    <property type="protein sequence ID" value="KAF2899054.1"/>
    <property type="molecule type" value="Genomic_DNA"/>
</dbReference>
<dbReference type="Gene3D" id="1.10.1450.10">
    <property type="entry name" value="Tetraspanin"/>
    <property type="match status" value="1"/>
</dbReference>
<dbReference type="OrthoDB" id="10051815at2759"/>
<accession>A0A8K0GGL5</accession>
<name>A0A8K0GGL5_IGNLU</name>
<comment type="similarity">
    <text evidence="2 6">Belongs to the tetraspanin (TM4SF) family.</text>
</comment>
<evidence type="ECO:0000313" key="8">
    <source>
        <dbReference type="Proteomes" id="UP000801492"/>
    </source>
</evidence>
<dbReference type="PRINTS" id="PR00259">
    <property type="entry name" value="TMFOUR"/>
</dbReference>
<dbReference type="InterPro" id="IPR018499">
    <property type="entry name" value="Tetraspanin/Peripherin"/>
</dbReference>
<keyword evidence="8" id="KW-1185">Reference proteome</keyword>
<comment type="caution">
    <text evidence="7">The sequence shown here is derived from an EMBL/GenBank/DDBJ whole genome shotgun (WGS) entry which is preliminary data.</text>
</comment>
<dbReference type="PIRSF" id="PIRSF002419">
    <property type="entry name" value="Tetraspanin"/>
    <property type="match status" value="1"/>
</dbReference>
<evidence type="ECO:0000256" key="2">
    <source>
        <dbReference type="ARBA" id="ARBA00006840"/>
    </source>
</evidence>
<keyword evidence="5 6" id="KW-0472">Membrane</keyword>
<evidence type="ECO:0000256" key="1">
    <source>
        <dbReference type="ARBA" id="ARBA00004141"/>
    </source>
</evidence>
<keyword evidence="3 6" id="KW-0812">Transmembrane</keyword>
<protein>
    <recommendedName>
        <fullName evidence="6">Tetraspanin</fullName>
    </recommendedName>
</protein>
<evidence type="ECO:0000256" key="5">
    <source>
        <dbReference type="ARBA" id="ARBA00023136"/>
    </source>
</evidence>
<keyword evidence="4 6" id="KW-1133">Transmembrane helix</keyword>
<feature type="transmembrane region" description="Helical" evidence="6">
    <location>
        <begin position="12"/>
        <end position="35"/>
    </location>
</feature>
<dbReference type="PANTHER" id="PTHR19282">
    <property type="entry name" value="TETRASPANIN"/>
    <property type="match status" value="1"/>
</dbReference>
<sequence>MGMKCIQFMLFVVNFMFVIVGTLLLTLASTILLAYSDLETFIEIHYFQPAQILVAVGVIIILVSFFGCIAAIKQSTLLVNVYALFLLLLLILEISAAITTFIASDAIYNIIDENMNKTMMDYTHSHHAKIAWDFTQDRLHCCGIHSALNWAPLNVDGPEITDLHNNLYTVPHSCCKDWRCEEVHYFGCLNVVTDYVVGIGLILIYITITVEFAQCLGLIFACMLSKTIRRVKTQEEMERQQFRHTFYNQLISGRRQEQNSNLSSSDA</sequence>
<dbReference type="InterPro" id="IPR000301">
    <property type="entry name" value="Tetraspanin_animals"/>
</dbReference>
<reference evidence="7" key="1">
    <citation type="submission" date="2019-08" db="EMBL/GenBank/DDBJ databases">
        <title>The genome of the North American firefly Photinus pyralis.</title>
        <authorList>
            <consortium name="Photinus pyralis genome working group"/>
            <person name="Fallon T.R."/>
            <person name="Sander Lower S.E."/>
            <person name="Weng J.-K."/>
        </authorList>
    </citation>
    <scope>NUCLEOTIDE SEQUENCE</scope>
    <source>
        <strain evidence="7">TRF0915ILg1</strain>
        <tissue evidence="7">Whole body</tissue>
    </source>
</reference>
<evidence type="ECO:0000256" key="3">
    <source>
        <dbReference type="ARBA" id="ARBA00022692"/>
    </source>
</evidence>
<dbReference type="InterPro" id="IPR008952">
    <property type="entry name" value="Tetraspanin_EC2_sf"/>
</dbReference>
<feature type="transmembrane region" description="Helical" evidence="6">
    <location>
        <begin position="84"/>
        <end position="111"/>
    </location>
</feature>
<feature type="transmembrane region" description="Helical" evidence="6">
    <location>
        <begin position="195"/>
        <end position="224"/>
    </location>
</feature>
<dbReference type="SUPFAM" id="SSF48652">
    <property type="entry name" value="Tetraspanin"/>
    <property type="match status" value="1"/>
</dbReference>
<evidence type="ECO:0000256" key="6">
    <source>
        <dbReference type="RuleBase" id="RU361218"/>
    </source>
</evidence>
<dbReference type="GO" id="GO:0005886">
    <property type="term" value="C:plasma membrane"/>
    <property type="evidence" value="ECO:0007669"/>
    <property type="project" value="TreeGrafter"/>
</dbReference>
<dbReference type="Pfam" id="PF00335">
    <property type="entry name" value="Tetraspanin"/>
    <property type="match status" value="1"/>
</dbReference>
<proteinExistence type="inferred from homology"/>
<comment type="subcellular location">
    <subcellularLocation>
        <location evidence="1 6">Membrane</location>
        <topology evidence="1 6">Multi-pass membrane protein</topology>
    </subcellularLocation>
</comment>
<dbReference type="Proteomes" id="UP000801492">
    <property type="component" value="Unassembled WGS sequence"/>
</dbReference>
<evidence type="ECO:0000256" key="4">
    <source>
        <dbReference type="ARBA" id="ARBA00022989"/>
    </source>
</evidence>
<organism evidence="7 8">
    <name type="scientific">Ignelater luminosus</name>
    <name type="common">Cucubano</name>
    <name type="synonym">Pyrophorus luminosus</name>
    <dbReference type="NCBI Taxonomy" id="2038154"/>
    <lineage>
        <taxon>Eukaryota</taxon>
        <taxon>Metazoa</taxon>
        <taxon>Ecdysozoa</taxon>
        <taxon>Arthropoda</taxon>
        <taxon>Hexapoda</taxon>
        <taxon>Insecta</taxon>
        <taxon>Pterygota</taxon>
        <taxon>Neoptera</taxon>
        <taxon>Endopterygota</taxon>
        <taxon>Coleoptera</taxon>
        <taxon>Polyphaga</taxon>
        <taxon>Elateriformia</taxon>
        <taxon>Elateroidea</taxon>
        <taxon>Elateridae</taxon>
        <taxon>Agrypninae</taxon>
        <taxon>Pyrophorini</taxon>
        <taxon>Ignelater</taxon>
    </lineage>
</organism>
<gene>
    <name evidence="7" type="ORF">ILUMI_07122</name>
</gene>
<dbReference type="AlphaFoldDB" id="A0A8K0GGL5"/>